<name>A0ABN8K1T6_9HYPH</name>
<dbReference type="EMBL" id="CAKXZS010000029">
    <property type="protein sequence ID" value="CAH2404236.1"/>
    <property type="molecule type" value="Genomic_DNA"/>
</dbReference>
<evidence type="ECO:0000313" key="2">
    <source>
        <dbReference type="Proteomes" id="UP001152604"/>
    </source>
</evidence>
<keyword evidence="2" id="KW-1185">Reference proteome</keyword>
<proteinExistence type="predicted"/>
<accession>A0ABN8K1T6</accession>
<sequence length="54" mass="5880">MPDTKSRPNRARNPQAVWQSLIDRQCVIASAGLAFAGTAIPFAGQRFDCDTTNN</sequence>
<organism evidence="1 2">
    <name type="scientific">Mesorhizobium ventifaucium</name>
    <dbReference type="NCBI Taxonomy" id="666020"/>
    <lineage>
        <taxon>Bacteria</taxon>
        <taxon>Pseudomonadati</taxon>
        <taxon>Pseudomonadota</taxon>
        <taxon>Alphaproteobacteria</taxon>
        <taxon>Hyphomicrobiales</taxon>
        <taxon>Phyllobacteriaceae</taxon>
        <taxon>Mesorhizobium</taxon>
    </lineage>
</organism>
<dbReference type="Proteomes" id="UP001152604">
    <property type="component" value="Unassembled WGS sequence"/>
</dbReference>
<reference evidence="1" key="1">
    <citation type="submission" date="2022-03" db="EMBL/GenBank/DDBJ databases">
        <authorList>
            <person name="Brunel B."/>
        </authorList>
    </citation>
    <scope>NUCLEOTIDE SEQUENCE</scope>
    <source>
        <strain evidence="1">STM4922sample</strain>
    </source>
</reference>
<protein>
    <submittedName>
        <fullName evidence="1">Uncharacterized protein</fullName>
    </submittedName>
</protein>
<evidence type="ECO:0000313" key="1">
    <source>
        <dbReference type="EMBL" id="CAH2404236.1"/>
    </source>
</evidence>
<comment type="caution">
    <text evidence="1">The sequence shown here is derived from an EMBL/GenBank/DDBJ whole genome shotgun (WGS) entry which is preliminary data.</text>
</comment>
<gene>
    <name evidence="1" type="ORF">MES4922_350051</name>
</gene>